<dbReference type="EMBL" id="AZIL01002811">
    <property type="protein sequence ID" value="EWM20782.1"/>
    <property type="molecule type" value="Genomic_DNA"/>
</dbReference>
<reference evidence="2 3" key="1">
    <citation type="journal article" date="2014" name="Mol. Plant">
        <title>Chromosome Scale Genome Assembly and Transcriptome Profiling of Nannochloropsis gaditana in Nitrogen Depletion.</title>
        <authorList>
            <person name="Corteggiani Carpinelli E."/>
            <person name="Telatin A."/>
            <person name="Vitulo N."/>
            <person name="Forcato C."/>
            <person name="D'Angelo M."/>
            <person name="Schiavon R."/>
            <person name="Vezzi A."/>
            <person name="Giacometti G.M."/>
            <person name="Morosinotto T."/>
            <person name="Valle G."/>
        </authorList>
    </citation>
    <scope>NUCLEOTIDE SEQUENCE [LARGE SCALE GENOMIC DNA]</scope>
    <source>
        <strain evidence="2 3">B-31</strain>
    </source>
</reference>
<dbReference type="GO" id="GO:0000956">
    <property type="term" value="P:nuclear-transcribed mRNA catabolic process"/>
    <property type="evidence" value="ECO:0007669"/>
    <property type="project" value="TreeGrafter"/>
</dbReference>
<dbReference type="GO" id="GO:0004534">
    <property type="term" value="F:5'-3' RNA exonuclease activity"/>
    <property type="evidence" value="ECO:0007669"/>
    <property type="project" value="TreeGrafter"/>
</dbReference>
<gene>
    <name evidence="2" type="ORF">Naga_100423g4</name>
</gene>
<dbReference type="GO" id="GO:0003723">
    <property type="term" value="F:RNA binding"/>
    <property type="evidence" value="ECO:0007669"/>
    <property type="project" value="TreeGrafter"/>
</dbReference>
<evidence type="ECO:0000256" key="1">
    <source>
        <dbReference type="SAM" id="MobiDB-lite"/>
    </source>
</evidence>
<dbReference type="PANTHER" id="PTHR12341">
    <property type="entry name" value="5'-&gt;3' EXORIBONUCLEASE"/>
    <property type="match status" value="1"/>
</dbReference>
<feature type="compositionally biased region" description="Basic residues" evidence="1">
    <location>
        <begin position="399"/>
        <end position="409"/>
    </location>
</feature>
<feature type="region of interest" description="Disordered" evidence="1">
    <location>
        <begin position="234"/>
        <end position="413"/>
    </location>
</feature>
<comment type="caution">
    <text evidence="2">The sequence shown here is derived from an EMBL/GenBank/DDBJ whole genome shotgun (WGS) entry which is preliminary data.</text>
</comment>
<feature type="compositionally biased region" description="Basic and acidic residues" evidence="1">
    <location>
        <begin position="234"/>
        <end position="263"/>
    </location>
</feature>
<proteinExistence type="predicted"/>
<protein>
    <submittedName>
        <fullName evidence="2">Exoribonuclease 2</fullName>
    </submittedName>
</protein>
<feature type="compositionally biased region" description="Pro residues" evidence="1">
    <location>
        <begin position="318"/>
        <end position="331"/>
    </location>
</feature>
<organism evidence="2 3">
    <name type="scientific">Nannochloropsis gaditana</name>
    <dbReference type="NCBI Taxonomy" id="72520"/>
    <lineage>
        <taxon>Eukaryota</taxon>
        <taxon>Sar</taxon>
        <taxon>Stramenopiles</taxon>
        <taxon>Ochrophyta</taxon>
        <taxon>Eustigmatophyceae</taxon>
        <taxon>Eustigmatales</taxon>
        <taxon>Monodopsidaceae</taxon>
        <taxon>Nannochloropsis</taxon>
    </lineage>
</organism>
<feature type="compositionally biased region" description="Low complexity" evidence="1">
    <location>
        <begin position="358"/>
        <end position="377"/>
    </location>
</feature>
<sequence length="437" mass="47430">EEEEGLEGRTEGGEEEEVVDWRYEEKLFDEEQYLRGLLWNVQMYVDGYCPDYQYAYRHRFAPSAQCLADFIRNQTKNNASSFALSVPTSLTPPLHPALACLAVMPRWGLHLVPENLSSVLESSARVNKMYETGAAFSLNLLMDTVNSSHPHLVRSQNFHWTEIKANTPCASPTPSSSPPSSSSSTSPPPSLSLHLPPLSRARKVAATQSPPLRSWVQSPSLLVSTPMPKKWKDTWKREVKEEERWGGKKSEASKAGRGRKGEDGGGGQGKAGKAKSSPTSGDMGSEGGKKGRSTAVPRRNGAGFQPSRGKRKKSSEAPCPPSVPPSLPPTPVKLGQRSTPSPAASLLDRAQVLPARVPGSNHPSSPSSGASFFPSKPDFSSHDLDGPGEFPIPSSSLPPKKRGRPRSPPKARMMWDVAAEHTLLRAACRPGNFCLRL</sequence>
<feature type="non-terminal residue" evidence="2">
    <location>
        <position position="1"/>
    </location>
</feature>
<evidence type="ECO:0000313" key="2">
    <source>
        <dbReference type="EMBL" id="EWM20782.1"/>
    </source>
</evidence>
<dbReference type="GO" id="GO:0005634">
    <property type="term" value="C:nucleus"/>
    <property type="evidence" value="ECO:0007669"/>
    <property type="project" value="TreeGrafter"/>
</dbReference>
<keyword evidence="3" id="KW-1185">Reference proteome</keyword>
<dbReference type="AlphaFoldDB" id="W7T206"/>
<feature type="region of interest" description="Disordered" evidence="1">
    <location>
        <begin position="165"/>
        <end position="195"/>
    </location>
</feature>
<feature type="compositionally biased region" description="Low complexity" evidence="1">
    <location>
        <begin position="172"/>
        <end position="195"/>
    </location>
</feature>
<accession>W7T206</accession>
<name>W7T206_9STRA</name>
<evidence type="ECO:0000313" key="3">
    <source>
        <dbReference type="Proteomes" id="UP000019335"/>
    </source>
</evidence>
<dbReference type="InterPro" id="IPR027073">
    <property type="entry name" value="5_3_exoribonuclease"/>
</dbReference>
<dbReference type="Proteomes" id="UP000019335">
    <property type="component" value="Unassembled WGS sequence"/>
</dbReference>
<dbReference type="OrthoDB" id="372487at2759"/>